<protein>
    <recommendedName>
        <fullName evidence="3">MarR family transcriptional regulator</fullName>
    </recommendedName>
</protein>
<dbReference type="Proteomes" id="UP000280881">
    <property type="component" value="Unassembled WGS sequence"/>
</dbReference>
<name>A0A420W5E9_9BACT</name>
<evidence type="ECO:0008006" key="3">
    <source>
        <dbReference type="Google" id="ProtNLM"/>
    </source>
</evidence>
<sequence>MSIFEKRIEMLHYLSFYAKKYFSRLDFEEYFEISQPQANVIIREFIKLGFVEKDGNFYKVTEKAKRIFK</sequence>
<dbReference type="AlphaFoldDB" id="A0A420W5E9"/>
<dbReference type="EMBL" id="RBIE01000006">
    <property type="protein sequence ID" value="RKQ59906.1"/>
    <property type="molecule type" value="Genomic_DNA"/>
</dbReference>
<gene>
    <name evidence="1" type="ORF">C7457_1694</name>
</gene>
<dbReference type="InterPro" id="IPR036390">
    <property type="entry name" value="WH_DNA-bd_sf"/>
</dbReference>
<comment type="caution">
    <text evidence="1">The sequence shown here is derived from an EMBL/GenBank/DDBJ whole genome shotgun (WGS) entry which is preliminary data.</text>
</comment>
<evidence type="ECO:0000313" key="2">
    <source>
        <dbReference type="Proteomes" id="UP000280881"/>
    </source>
</evidence>
<dbReference type="RefSeq" id="WP_121171978.1">
    <property type="nucleotide sequence ID" value="NZ_RBIE01000006.1"/>
</dbReference>
<accession>A0A420W5E9</accession>
<organism evidence="1 2">
    <name type="scientific">Thermovibrio guaymasensis</name>
    <dbReference type="NCBI Taxonomy" id="240167"/>
    <lineage>
        <taxon>Bacteria</taxon>
        <taxon>Pseudomonadati</taxon>
        <taxon>Aquificota</taxon>
        <taxon>Aquificia</taxon>
        <taxon>Desulfurobacteriales</taxon>
        <taxon>Desulfurobacteriaceae</taxon>
        <taxon>Thermovibrio</taxon>
    </lineage>
</organism>
<proteinExistence type="predicted"/>
<dbReference type="SUPFAM" id="SSF46785">
    <property type="entry name" value="Winged helix' DNA-binding domain"/>
    <property type="match status" value="1"/>
</dbReference>
<evidence type="ECO:0000313" key="1">
    <source>
        <dbReference type="EMBL" id="RKQ59906.1"/>
    </source>
</evidence>
<reference evidence="1 2" key="1">
    <citation type="submission" date="2018-10" db="EMBL/GenBank/DDBJ databases">
        <title>Genomic Encyclopedia of Type Strains, Phase IV (KMG-IV): sequencing the most valuable type-strain genomes for metagenomic binning, comparative biology and taxonomic classification.</title>
        <authorList>
            <person name="Goeker M."/>
        </authorList>
    </citation>
    <scope>NUCLEOTIDE SEQUENCE [LARGE SCALE GENOMIC DNA]</scope>
    <source>
        <strain evidence="1 2">DSM 15521</strain>
    </source>
</reference>
<keyword evidence="2" id="KW-1185">Reference proteome</keyword>